<dbReference type="Proteomes" id="UP000295043">
    <property type="component" value="Unassembled WGS sequence"/>
</dbReference>
<organism evidence="1 2">
    <name type="scientific">Sinorhizobium americanum</name>
    <dbReference type="NCBI Taxonomy" id="194963"/>
    <lineage>
        <taxon>Bacteria</taxon>
        <taxon>Pseudomonadati</taxon>
        <taxon>Pseudomonadota</taxon>
        <taxon>Alphaproteobacteria</taxon>
        <taxon>Hyphomicrobiales</taxon>
        <taxon>Rhizobiaceae</taxon>
        <taxon>Sinorhizobium/Ensifer group</taxon>
        <taxon>Sinorhizobium</taxon>
    </lineage>
</organism>
<comment type="caution">
    <text evidence="1">The sequence shown here is derived from an EMBL/GenBank/DDBJ whole genome shotgun (WGS) entry which is preliminary data.</text>
</comment>
<name>A0A4R2BEK5_9HYPH</name>
<sequence>MVLLGVPKTSRRLPERLPLFWPRLRPVEEHSGEHLPVGG</sequence>
<reference evidence="1 2" key="1">
    <citation type="submission" date="2019-03" db="EMBL/GenBank/DDBJ databases">
        <title>Genomic Encyclopedia of Type Strains, Phase IV (KMG-V): Genome sequencing to study the core and pangenomes of soil and plant-associated prokaryotes.</title>
        <authorList>
            <person name="Whitman W."/>
        </authorList>
    </citation>
    <scope>NUCLEOTIDE SEQUENCE [LARGE SCALE GENOMIC DNA]</scope>
    <source>
        <strain evidence="1 2">23C40</strain>
    </source>
</reference>
<evidence type="ECO:0000313" key="1">
    <source>
        <dbReference type="EMBL" id="TCN24264.1"/>
    </source>
</evidence>
<protein>
    <submittedName>
        <fullName evidence="1">Uncharacterized protein</fullName>
    </submittedName>
</protein>
<dbReference type="EMBL" id="SLVU01000021">
    <property type="protein sequence ID" value="TCN24264.1"/>
    <property type="molecule type" value="Genomic_DNA"/>
</dbReference>
<proteinExistence type="predicted"/>
<dbReference type="AlphaFoldDB" id="A0A4R2BEK5"/>
<accession>A0A4R2BEK5</accession>
<evidence type="ECO:0000313" key="2">
    <source>
        <dbReference type="Proteomes" id="UP000295043"/>
    </source>
</evidence>
<gene>
    <name evidence="1" type="ORF">EV184_12135</name>
</gene>